<evidence type="ECO:0000259" key="1">
    <source>
        <dbReference type="Pfam" id="PF09359"/>
    </source>
</evidence>
<name>A0A380BCU3_SPOPA</name>
<dbReference type="Proteomes" id="UP000254519">
    <property type="component" value="Unassembled WGS sequence"/>
</dbReference>
<reference evidence="2 3" key="1">
    <citation type="submission" date="2018-06" db="EMBL/GenBank/DDBJ databases">
        <authorList>
            <consortium name="Pathogen Informatics"/>
            <person name="Doyle S."/>
        </authorList>
    </citation>
    <scope>NUCLEOTIDE SEQUENCE [LARGE SCALE GENOMIC DNA]</scope>
    <source>
        <strain evidence="3">ATCC 11859 / DSM 33 / NCIB 8841 / NCTC 4822</strain>
    </source>
</reference>
<dbReference type="Gene3D" id="3.20.100.30">
    <property type="entry name" value="VTC, catalytic tunnel domain"/>
    <property type="match status" value="1"/>
</dbReference>
<organism evidence="2 3">
    <name type="scientific">Sporosarcina pasteurii</name>
    <name type="common">Bacillus pasteurii</name>
    <dbReference type="NCBI Taxonomy" id="1474"/>
    <lineage>
        <taxon>Bacteria</taxon>
        <taxon>Bacillati</taxon>
        <taxon>Bacillota</taxon>
        <taxon>Bacilli</taxon>
        <taxon>Bacillales</taxon>
        <taxon>Caryophanaceae</taxon>
        <taxon>Sporosarcina</taxon>
    </lineage>
</organism>
<evidence type="ECO:0000313" key="2">
    <source>
        <dbReference type="EMBL" id="SUI99254.1"/>
    </source>
</evidence>
<evidence type="ECO:0000313" key="3">
    <source>
        <dbReference type="Proteomes" id="UP000254519"/>
    </source>
</evidence>
<dbReference type="GO" id="GO:0006799">
    <property type="term" value="P:polyphosphate biosynthetic process"/>
    <property type="evidence" value="ECO:0007669"/>
    <property type="project" value="UniProtKB-ARBA"/>
</dbReference>
<dbReference type="AlphaFoldDB" id="A0A380BCU3"/>
<feature type="domain" description="VTC" evidence="1">
    <location>
        <begin position="29"/>
        <end position="255"/>
    </location>
</feature>
<proteinExistence type="predicted"/>
<dbReference type="InterPro" id="IPR018966">
    <property type="entry name" value="VTC_domain"/>
</dbReference>
<protein>
    <submittedName>
        <fullName evidence="2">VTC domain</fullName>
    </submittedName>
</protein>
<dbReference type="RefSeq" id="WP_243835614.1">
    <property type="nucleotide sequence ID" value="NZ_CP038012.1"/>
</dbReference>
<accession>A0A380BCU3</accession>
<dbReference type="Pfam" id="PF09359">
    <property type="entry name" value="VTC"/>
    <property type="match status" value="1"/>
</dbReference>
<keyword evidence="3" id="KW-1185">Reference proteome</keyword>
<dbReference type="EMBL" id="UGYZ01000002">
    <property type="protein sequence ID" value="SUI99254.1"/>
    <property type="molecule type" value="Genomic_DNA"/>
</dbReference>
<gene>
    <name evidence="2" type="ORF">NCTC4822_00532</name>
</gene>
<dbReference type="InterPro" id="IPR042267">
    <property type="entry name" value="VTC_sf"/>
</dbReference>
<sequence>MKSYDNSEPTKWLLKIDRGDDVAIEIFSRREQKYLITRWQYEQLVERMMPHMRYDKYGINGKYTVTSLYFENDERDIYFETKNKLKYRQKLRLRVYDETDINGTAFFEVKQKHNNVVNKRRVVMPLAEAYRFLENGLDEELASYQSTNEQVLREIEYFKQFYQLHPEMIVSYYRQAFHGVTDPELRVTFDMDLKCRNGDLAVEHGAYGERFIDEDLVVLEVKVNDSVPLWLTRHLQDLNCEQRSASKFCTSTELLSGHHLPQNEWMETTTIGGRKSGNDQQLISI</sequence>
<dbReference type="CDD" id="cd07750">
    <property type="entry name" value="PolyPPase_VTC_like"/>
    <property type="match status" value="1"/>
</dbReference>